<protein>
    <submittedName>
        <fullName evidence="2">Uncharacterized protein</fullName>
    </submittedName>
</protein>
<keyword evidence="3" id="KW-1185">Reference proteome</keyword>
<keyword evidence="1" id="KW-0812">Transmembrane</keyword>
<dbReference type="Proteomes" id="UP000001460">
    <property type="component" value="Unassembled WGS sequence"/>
</dbReference>
<dbReference type="GeneID" id="6997961"/>
<gene>
    <name evidence="2" type="ORF">CMU_002840</name>
</gene>
<evidence type="ECO:0000256" key="1">
    <source>
        <dbReference type="SAM" id="Phobius"/>
    </source>
</evidence>
<reference evidence="2" key="1">
    <citation type="submission" date="2008-06" db="EMBL/GenBank/DDBJ databases">
        <authorList>
            <person name="Lorenzi H."/>
            <person name="Inman J."/>
            <person name="Miller J."/>
            <person name="Schobel S."/>
            <person name="Amedeo P."/>
            <person name="Caler E.V."/>
            <person name="da Silva J."/>
        </authorList>
    </citation>
    <scope>NUCLEOTIDE SEQUENCE [LARGE SCALE GENOMIC DNA]</scope>
    <source>
        <strain evidence="2">RN66</strain>
    </source>
</reference>
<sequence length="101" mass="11150">MSSQDSRNCTSKIDSVGSICLYTSAIGSTFLLIFGALMLRSILIVEGLPIGAKKYSEGAYTCLIVSSVYAAQFIFWIVYKSYRNKLVTTSMRNINDDSDIL</sequence>
<keyword evidence="1" id="KW-0472">Membrane</keyword>
<keyword evidence="1" id="KW-1133">Transmembrane helix</keyword>
<name>B6AJR3_CRYMR</name>
<evidence type="ECO:0000313" key="2">
    <source>
        <dbReference type="EMBL" id="EEA08454.1"/>
    </source>
</evidence>
<dbReference type="OrthoDB" id="339671at2759"/>
<accession>B6AJR3</accession>
<dbReference type="VEuPathDB" id="CryptoDB:CMU_002840"/>
<proteinExistence type="predicted"/>
<organism evidence="2 3">
    <name type="scientific">Cryptosporidium muris (strain RN66)</name>
    <dbReference type="NCBI Taxonomy" id="441375"/>
    <lineage>
        <taxon>Eukaryota</taxon>
        <taxon>Sar</taxon>
        <taxon>Alveolata</taxon>
        <taxon>Apicomplexa</taxon>
        <taxon>Conoidasida</taxon>
        <taxon>Coccidia</taxon>
        <taxon>Eucoccidiorida</taxon>
        <taxon>Eimeriorina</taxon>
        <taxon>Cryptosporidiidae</taxon>
        <taxon>Cryptosporidium</taxon>
    </lineage>
</organism>
<feature type="transmembrane region" description="Helical" evidence="1">
    <location>
        <begin position="20"/>
        <end position="38"/>
    </location>
</feature>
<dbReference type="EMBL" id="DS989740">
    <property type="protein sequence ID" value="EEA08454.1"/>
    <property type="molecule type" value="Genomic_DNA"/>
</dbReference>
<feature type="transmembrane region" description="Helical" evidence="1">
    <location>
        <begin position="58"/>
        <end position="79"/>
    </location>
</feature>
<evidence type="ECO:0000313" key="3">
    <source>
        <dbReference type="Proteomes" id="UP000001460"/>
    </source>
</evidence>
<dbReference type="AlphaFoldDB" id="B6AJR3"/>
<dbReference type="RefSeq" id="XP_002142803.1">
    <property type="nucleotide sequence ID" value="XM_002142767.1"/>
</dbReference>